<sequence>MTTIKPRRNDAANGDAVQLSCAGYQTRSLFFSDPETIRPAPWTHKPADSGVVVGNDARRCSLEEVTLGVFKQHSKNRLNKLSAQRPFVQ</sequence>
<dbReference type="EMBL" id="CP000094">
    <property type="protein sequence ID" value="ABA74919.1"/>
    <property type="molecule type" value="Genomic_DNA"/>
</dbReference>
<dbReference type="AlphaFoldDB" id="Q3KBD5"/>
<name>Q3KBD5_PSEPF</name>
<reference evidence="1 2" key="1">
    <citation type="journal article" date="2009" name="Genome Biol.">
        <title>Genomic and genetic analyses of diversity and plant interactions of Pseudomonas fluorescens.</title>
        <authorList>
            <person name="Silby M.W."/>
            <person name="Cerdeno-Tarraga A.M."/>
            <person name="Vernikos G.S."/>
            <person name="Giddens S.R."/>
            <person name="Jackson R.W."/>
            <person name="Preston G.M."/>
            <person name="Zhang X.X."/>
            <person name="Moon C.D."/>
            <person name="Gehrig S.M."/>
            <person name="Godfrey S.A."/>
            <person name="Knight C.G."/>
            <person name="Malone J.G."/>
            <person name="Robinson Z."/>
            <person name="Spiers A.J."/>
            <person name="Harris S."/>
            <person name="Challis G.L."/>
            <person name="Yaxley A.M."/>
            <person name="Harris D."/>
            <person name="Seeger K."/>
            <person name="Murphy L."/>
            <person name="Rutter S."/>
            <person name="Squares R."/>
            <person name="Quail M.A."/>
            <person name="Saunders E."/>
            <person name="Mavromatis K."/>
            <person name="Brettin T.S."/>
            <person name="Bentley S.D."/>
            <person name="Hothersall J."/>
            <person name="Stephens E."/>
            <person name="Thomas C.M."/>
            <person name="Parkhill J."/>
            <person name="Levy S.B."/>
            <person name="Rainey P.B."/>
            <person name="Thomson N.R."/>
        </authorList>
    </citation>
    <scope>NUCLEOTIDE SEQUENCE [LARGE SCALE GENOMIC DNA]</scope>
    <source>
        <strain evidence="1 2">Pf0-1</strain>
    </source>
</reference>
<dbReference type="KEGG" id="pfo:Pfl01_3181"/>
<dbReference type="HOGENOM" id="CLU_2452316_0_0_6"/>
<dbReference type="Proteomes" id="UP000002704">
    <property type="component" value="Chromosome"/>
</dbReference>
<evidence type="ECO:0000313" key="2">
    <source>
        <dbReference type="Proteomes" id="UP000002704"/>
    </source>
</evidence>
<accession>Q3KBD5</accession>
<evidence type="ECO:0000313" key="1">
    <source>
        <dbReference type="EMBL" id="ABA74919.1"/>
    </source>
</evidence>
<organism evidence="1 2">
    <name type="scientific">Pseudomonas fluorescens (strain Pf0-1)</name>
    <dbReference type="NCBI Taxonomy" id="205922"/>
    <lineage>
        <taxon>Bacteria</taxon>
        <taxon>Pseudomonadati</taxon>
        <taxon>Pseudomonadota</taxon>
        <taxon>Gammaproteobacteria</taxon>
        <taxon>Pseudomonadales</taxon>
        <taxon>Pseudomonadaceae</taxon>
        <taxon>Pseudomonas</taxon>
    </lineage>
</organism>
<protein>
    <submittedName>
        <fullName evidence="1">Uncharacterized protein</fullName>
    </submittedName>
</protein>
<gene>
    <name evidence="1" type="ordered locus">Pfl01_3181</name>
</gene>
<proteinExistence type="predicted"/>